<dbReference type="InterPro" id="IPR036397">
    <property type="entry name" value="RNaseH_sf"/>
</dbReference>
<reference evidence="2" key="1">
    <citation type="submission" date="2020-08" db="EMBL/GenBank/DDBJ databases">
        <title>Multicomponent nature underlies the extraordinary mechanical properties of spider dragline silk.</title>
        <authorList>
            <person name="Kono N."/>
            <person name="Nakamura H."/>
            <person name="Mori M."/>
            <person name="Yoshida Y."/>
            <person name="Ohtoshi R."/>
            <person name="Malay A.D."/>
            <person name="Moran D.A.P."/>
            <person name="Tomita M."/>
            <person name="Numata K."/>
            <person name="Arakawa K."/>
        </authorList>
    </citation>
    <scope>NUCLEOTIDE SEQUENCE</scope>
</reference>
<accession>A0A8X6NL51</accession>
<organism evidence="2 3">
    <name type="scientific">Nephila pilipes</name>
    <name type="common">Giant wood spider</name>
    <name type="synonym">Nephila maculata</name>
    <dbReference type="NCBI Taxonomy" id="299642"/>
    <lineage>
        <taxon>Eukaryota</taxon>
        <taxon>Metazoa</taxon>
        <taxon>Ecdysozoa</taxon>
        <taxon>Arthropoda</taxon>
        <taxon>Chelicerata</taxon>
        <taxon>Arachnida</taxon>
        <taxon>Araneae</taxon>
        <taxon>Araneomorphae</taxon>
        <taxon>Entelegynae</taxon>
        <taxon>Araneoidea</taxon>
        <taxon>Nephilidae</taxon>
        <taxon>Nephila</taxon>
    </lineage>
</organism>
<dbReference type="Proteomes" id="UP000887013">
    <property type="component" value="Unassembled WGS sequence"/>
</dbReference>
<dbReference type="GO" id="GO:0004523">
    <property type="term" value="F:RNA-DNA hybrid ribonuclease activity"/>
    <property type="evidence" value="ECO:0007669"/>
    <property type="project" value="InterPro"/>
</dbReference>
<name>A0A8X6NL51_NEPPI</name>
<dbReference type="InterPro" id="IPR012337">
    <property type="entry name" value="RNaseH-like_sf"/>
</dbReference>
<comment type="caution">
    <text evidence="2">The sequence shown here is derived from an EMBL/GenBank/DDBJ whole genome shotgun (WGS) entry which is preliminary data.</text>
</comment>
<keyword evidence="3" id="KW-1185">Reference proteome</keyword>
<evidence type="ECO:0000313" key="3">
    <source>
        <dbReference type="Proteomes" id="UP000887013"/>
    </source>
</evidence>
<gene>
    <name evidence="2" type="primary">AVEN_50236_1</name>
    <name evidence="2" type="ORF">NPIL_58281</name>
</gene>
<dbReference type="EMBL" id="BMAW01059244">
    <property type="protein sequence ID" value="GFT20247.1"/>
    <property type="molecule type" value="Genomic_DNA"/>
</dbReference>
<dbReference type="AlphaFoldDB" id="A0A8X6NL51"/>
<dbReference type="PROSITE" id="PS50879">
    <property type="entry name" value="RNASE_H_1"/>
    <property type="match status" value="1"/>
</dbReference>
<proteinExistence type="predicted"/>
<evidence type="ECO:0000259" key="1">
    <source>
        <dbReference type="PROSITE" id="PS50879"/>
    </source>
</evidence>
<dbReference type="OrthoDB" id="6433900at2759"/>
<dbReference type="GO" id="GO:0003676">
    <property type="term" value="F:nucleic acid binding"/>
    <property type="evidence" value="ECO:0007669"/>
    <property type="project" value="InterPro"/>
</dbReference>
<dbReference type="InterPro" id="IPR002156">
    <property type="entry name" value="RNaseH_domain"/>
</dbReference>
<dbReference type="Gene3D" id="3.30.420.10">
    <property type="entry name" value="Ribonuclease H-like superfamily/Ribonuclease H"/>
    <property type="match status" value="1"/>
</dbReference>
<sequence>MFPHRPGPREGNPDHSSVFRSKLVAIRGALNLLLEADADDVWILTDSKSSKQYLGYWSNILDKLGPDIILKLAALTQGGTLRVPSHVGVYGNEVADLLAGKGSELPIAPSTKL</sequence>
<dbReference type="SUPFAM" id="SSF53098">
    <property type="entry name" value="Ribonuclease H-like"/>
    <property type="match status" value="1"/>
</dbReference>
<feature type="domain" description="RNase H type-1" evidence="1">
    <location>
        <begin position="1"/>
        <end position="104"/>
    </location>
</feature>
<protein>
    <submittedName>
        <fullName evidence="2">RNase H domain-containing protein</fullName>
    </submittedName>
</protein>
<evidence type="ECO:0000313" key="2">
    <source>
        <dbReference type="EMBL" id="GFT20247.1"/>
    </source>
</evidence>